<gene>
    <name evidence="2" type="ORF">BQ4739_LOCUS11633</name>
</gene>
<keyword evidence="3" id="KW-1185">Reference proteome</keyword>
<accession>A0A383W2V0</accession>
<evidence type="ECO:0000313" key="2">
    <source>
        <dbReference type="EMBL" id="SZX71493.1"/>
    </source>
</evidence>
<protein>
    <submittedName>
        <fullName evidence="2">Uncharacterized protein</fullName>
    </submittedName>
</protein>
<evidence type="ECO:0000313" key="3">
    <source>
        <dbReference type="Proteomes" id="UP000256970"/>
    </source>
</evidence>
<dbReference type="AlphaFoldDB" id="A0A383W2V0"/>
<sequence length="246" mass="26082">MPCCQPAQYQHSEFLASWAGQQQQQHPCGTPAASCLVQQQSALLHFPHLQAPPAVAAQACPSSMMGVAMSMCARSLGSTMQALQAASLLCEACPEAAATDSALCRAEQLMAETINKVRLTLRLAVFLKQQQQQQQQPWVCFGEAAAVLPAAAAGAAAKVAAANMAAAEQCDPSIADSACSGYAGLPRAPPQLMLSYKWVGSTQMQVHQQQQQQQQQEDAVQSAQQDIVQSAQQDAGLQEEVGSSWE</sequence>
<dbReference type="Proteomes" id="UP000256970">
    <property type="component" value="Unassembled WGS sequence"/>
</dbReference>
<feature type="compositionally biased region" description="Low complexity" evidence="1">
    <location>
        <begin position="208"/>
        <end position="226"/>
    </location>
</feature>
<name>A0A383W2V0_TETOB</name>
<evidence type="ECO:0000256" key="1">
    <source>
        <dbReference type="SAM" id="MobiDB-lite"/>
    </source>
</evidence>
<reference evidence="2 3" key="1">
    <citation type="submission" date="2016-10" db="EMBL/GenBank/DDBJ databases">
        <authorList>
            <person name="Cai Z."/>
        </authorList>
    </citation>
    <scope>NUCLEOTIDE SEQUENCE [LARGE SCALE GENOMIC DNA]</scope>
</reference>
<dbReference type="EMBL" id="FNXT01001055">
    <property type="protein sequence ID" value="SZX71493.1"/>
    <property type="molecule type" value="Genomic_DNA"/>
</dbReference>
<proteinExistence type="predicted"/>
<feature type="region of interest" description="Disordered" evidence="1">
    <location>
        <begin position="208"/>
        <end position="246"/>
    </location>
</feature>
<organism evidence="2 3">
    <name type="scientific">Tetradesmus obliquus</name>
    <name type="common">Green alga</name>
    <name type="synonym">Acutodesmus obliquus</name>
    <dbReference type="NCBI Taxonomy" id="3088"/>
    <lineage>
        <taxon>Eukaryota</taxon>
        <taxon>Viridiplantae</taxon>
        <taxon>Chlorophyta</taxon>
        <taxon>core chlorophytes</taxon>
        <taxon>Chlorophyceae</taxon>
        <taxon>CS clade</taxon>
        <taxon>Sphaeropleales</taxon>
        <taxon>Scenedesmaceae</taxon>
        <taxon>Tetradesmus</taxon>
    </lineage>
</organism>